<dbReference type="PIRSF" id="PIRSF000161">
    <property type="entry name" value="DHPR"/>
    <property type="match status" value="1"/>
</dbReference>
<evidence type="ECO:0000259" key="14">
    <source>
        <dbReference type="Pfam" id="PF05173"/>
    </source>
</evidence>
<evidence type="ECO:0000256" key="1">
    <source>
        <dbReference type="ARBA" id="ARBA00006642"/>
    </source>
</evidence>
<dbReference type="SUPFAM" id="SSF55347">
    <property type="entry name" value="Glyceraldehyde-3-phosphate dehydrogenase-like, C-terminal domain"/>
    <property type="match status" value="1"/>
</dbReference>
<dbReference type="GO" id="GO:0009089">
    <property type="term" value="P:lysine biosynthetic process via diaminopimelate"/>
    <property type="evidence" value="ECO:0007669"/>
    <property type="project" value="UniProtKB-UniRule"/>
</dbReference>
<comment type="function">
    <text evidence="12">Catalyzes the conversion of 4-hydroxy-tetrahydrodipicolinate (HTPA) to tetrahydrodipicolinate.</text>
</comment>
<dbReference type="Gene3D" id="3.40.50.720">
    <property type="entry name" value="NAD(P)-binding Rossmann-like Domain"/>
    <property type="match status" value="1"/>
</dbReference>
<keyword evidence="12" id="KW-0963">Cytoplasm</keyword>
<evidence type="ECO:0000256" key="8">
    <source>
        <dbReference type="ARBA" id="ARBA00037922"/>
    </source>
</evidence>
<evidence type="ECO:0000256" key="4">
    <source>
        <dbReference type="ARBA" id="ARBA00022915"/>
    </source>
</evidence>
<comment type="catalytic activity">
    <reaction evidence="10 12">
        <text>(S)-2,3,4,5-tetrahydrodipicolinate + NADP(+) + H2O = (2S,4S)-4-hydroxy-2,3,4,5-tetrahydrodipicolinate + NADPH + H(+)</text>
        <dbReference type="Rhea" id="RHEA:35331"/>
        <dbReference type="ChEBI" id="CHEBI:15377"/>
        <dbReference type="ChEBI" id="CHEBI:15378"/>
        <dbReference type="ChEBI" id="CHEBI:16845"/>
        <dbReference type="ChEBI" id="CHEBI:57783"/>
        <dbReference type="ChEBI" id="CHEBI:58349"/>
        <dbReference type="ChEBI" id="CHEBI:67139"/>
        <dbReference type="EC" id="1.17.1.8"/>
    </reaction>
</comment>
<dbReference type="PANTHER" id="PTHR20836">
    <property type="entry name" value="DIHYDRODIPICOLINATE REDUCTASE"/>
    <property type="match status" value="1"/>
</dbReference>
<keyword evidence="7 12" id="KW-0457">Lysine biosynthesis</keyword>
<sequence>MKITLLGYGKMGRIIEKLATEDGHEVVLRVDENNRAQITAADLRTCNVAIDFSRPDAAIDNIRLALEAGVPVVVGTTGWHDRLDEVSGWVAEKGGALFYATNFSIGVNLFFATARYLASRIRAEPYTASIEETHHTEKLDAPSGTALTLEEGVRKALGGQPIAIASYREDQVPGTHLLRFASPIDTLEIVHTAHSREGFARGALAAAEWVRHRSGVFTMSDMLSQD</sequence>
<evidence type="ECO:0000259" key="13">
    <source>
        <dbReference type="Pfam" id="PF01113"/>
    </source>
</evidence>
<dbReference type="RefSeq" id="WP_104421714.1">
    <property type="nucleotide sequence ID" value="NZ_PTJC01000008.1"/>
</dbReference>
<dbReference type="AlphaFoldDB" id="A0A2S6I0J9"/>
<dbReference type="HAMAP" id="MF_00102">
    <property type="entry name" value="DapB"/>
    <property type="match status" value="1"/>
</dbReference>
<keyword evidence="5 12" id="KW-0560">Oxidoreductase</keyword>
<dbReference type="GO" id="GO:0005829">
    <property type="term" value="C:cytosol"/>
    <property type="evidence" value="ECO:0007669"/>
    <property type="project" value="TreeGrafter"/>
</dbReference>
<comment type="caution">
    <text evidence="15">The sequence shown here is derived from an EMBL/GenBank/DDBJ whole genome shotgun (WGS) entry which is preliminary data.</text>
</comment>
<evidence type="ECO:0000256" key="6">
    <source>
        <dbReference type="ARBA" id="ARBA00023027"/>
    </source>
</evidence>
<dbReference type="GO" id="GO:0008839">
    <property type="term" value="F:4-hydroxy-tetrahydrodipicolinate reductase"/>
    <property type="evidence" value="ECO:0007669"/>
    <property type="project" value="UniProtKB-UniRule"/>
</dbReference>
<dbReference type="EC" id="1.17.1.8" evidence="9 12"/>
<comment type="similarity">
    <text evidence="1 12">Belongs to the DapB family.</text>
</comment>
<comment type="subunit">
    <text evidence="12">Homotetramer.</text>
</comment>
<evidence type="ECO:0000256" key="5">
    <source>
        <dbReference type="ARBA" id="ARBA00023002"/>
    </source>
</evidence>
<evidence type="ECO:0000313" key="15">
    <source>
        <dbReference type="EMBL" id="PPK84392.1"/>
    </source>
</evidence>
<dbReference type="EMBL" id="PTJC01000008">
    <property type="protein sequence ID" value="PPK84392.1"/>
    <property type="molecule type" value="Genomic_DNA"/>
</dbReference>
<dbReference type="Gene3D" id="3.30.360.10">
    <property type="entry name" value="Dihydrodipicolinate Reductase, domain 2"/>
    <property type="match status" value="1"/>
</dbReference>
<evidence type="ECO:0000256" key="2">
    <source>
        <dbReference type="ARBA" id="ARBA00022605"/>
    </source>
</evidence>
<feature type="binding site" evidence="12">
    <location>
        <position position="135"/>
    </location>
    <ligand>
        <name>(S)-2,3,4,5-tetrahydrodipicolinate</name>
        <dbReference type="ChEBI" id="CHEBI:16845"/>
    </ligand>
</feature>
<dbReference type="Pfam" id="PF01113">
    <property type="entry name" value="DapB_N"/>
    <property type="match status" value="1"/>
</dbReference>
<feature type="binding site" evidence="12">
    <location>
        <begin position="100"/>
        <end position="103"/>
    </location>
    <ligand>
        <name>NAD(+)</name>
        <dbReference type="ChEBI" id="CHEBI:57540"/>
    </ligand>
</feature>
<feature type="domain" description="Dihydrodipicolinate reductase N-terminal" evidence="13">
    <location>
        <begin position="1"/>
        <end position="103"/>
    </location>
</feature>
<evidence type="ECO:0000256" key="3">
    <source>
        <dbReference type="ARBA" id="ARBA00022857"/>
    </source>
</evidence>
<feature type="binding site" evidence="12">
    <location>
        <begin position="75"/>
        <end position="77"/>
    </location>
    <ligand>
        <name>NAD(+)</name>
        <dbReference type="ChEBI" id="CHEBI:57540"/>
    </ligand>
</feature>
<dbReference type="CDD" id="cd02274">
    <property type="entry name" value="DHDPR_N"/>
    <property type="match status" value="1"/>
</dbReference>
<keyword evidence="4 12" id="KW-0220">Diaminopimelate biosynthesis</keyword>
<evidence type="ECO:0000256" key="12">
    <source>
        <dbReference type="HAMAP-Rule" id="MF_00102"/>
    </source>
</evidence>
<comment type="subcellular location">
    <subcellularLocation>
        <location evidence="12">Cytoplasm</location>
    </subcellularLocation>
</comment>
<dbReference type="GO" id="GO:0051287">
    <property type="term" value="F:NAD binding"/>
    <property type="evidence" value="ECO:0007669"/>
    <property type="project" value="UniProtKB-UniRule"/>
</dbReference>
<feature type="active site" description="Proton donor/acceptor" evidence="12">
    <location>
        <position position="134"/>
    </location>
</feature>
<dbReference type="InterPro" id="IPR036291">
    <property type="entry name" value="NAD(P)-bd_dom_sf"/>
</dbReference>
<proteinExistence type="inferred from homology"/>
<organism evidence="15 16">
    <name type="scientific">Neolewinella xylanilytica</name>
    <dbReference type="NCBI Taxonomy" id="1514080"/>
    <lineage>
        <taxon>Bacteria</taxon>
        <taxon>Pseudomonadati</taxon>
        <taxon>Bacteroidota</taxon>
        <taxon>Saprospiria</taxon>
        <taxon>Saprospirales</taxon>
        <taxon>Lewinellaceae</taxon>
        <taxon>Neolewinella</taxon>
    </lineage>
</organism>
<comment type="caution">
    <text evidence="12">Lacks conserved residue(s) required for the propagation of feature annotation.</text>
</comment>
<feature type="binding site" evidence="12">
    <location>
        <position position="35"/>
    </location>
    <ligand>
        <name>NADP(+)</name>
        <dbReference type="ChEBI" id="CHEBI:58349"/>
    </ligand>
</feature>
<protein>
    <recommendedName>
        <fullName evidence="9 12">4-hydroxy-tetrahydrodipicolinate reductase</fullName>
        <shortName evidence="12">HTPA reductase</shortName>
        <ecNumber evidence="9 12">1.17.1.8</ecNumber>
    </recommendedName>
</protein>
<dbReference type="InterPro" id="IPR000846">
    <property type="entry name" value="DapB_N"/>
</dbReference>
<keyword evidence="16" id="KW-1185">Reference proteome</keyword>
<keyword evidence="2 12" id="KW-0028">Amino-acid biosynthesis</keyword>
<dbReference type="GO" id="GO:0019877">
    <property type="term" value="P:diaminopimelate biosynthetic process"/>
    <property type="evidence" value="ECO:0007669"/>
    <property type="project" value="UniProtKB-UniRule"/>
</dbReference>
<evidence type="ECO:0000256" key="10">
    <source>
        <dbReference type="ARBA" id="ARBA00049080"/>
    </source>
</evidence>
<dbReference type="InterPro" id="IPR023940">
    <property type="entry name" value="DHDPR_bac"/>
</dbReference>
<dbReference type="GO" id="GO:0016726">
    <property type="term" value="F:oxidoreductase activity, acting on CH or CH2 groups, NAD or NADP as acceptor"/>
    <property type="evidence" value="ECO:0007669"/>
    <property type="project" value="UniProtKB-UniRule"/>
</dbReference>
<feature type="binding site" evidence="12">
    <location>
        <begin position="144"/>
        <end position="145"/>
    </location>
    <ligand>
        <name>(S)-2,3,4,5-tetrahydrodipicolinate</name>
        <dbReference type="ChEBI" id="CHEBI:16845"/>
    </ligand>
</feature>
<evidence type="ECO:0000256" key="11">
    <source>
        <dbReference type="ARBA" id="ARBA00049396"/>
    </source>
</evidence>
<reference evidence="15 16" key="1">
    <citation type="submission" date="2018-02" db="EMBL/GenBank/DDBJ databases">
        <title>Genomic Encyclopedia of Archaeal and Bacterial Type Strains, Phase II (KMG-II): from individual species to whole genera.</title>
        <authorList>
            <person name="Goeker M."/>
        </authorList>
    </citation>
    <scope>NUCLEOTIDE SEQUENCE [LARGE SCALE GENOMIC DNA]</scope>
    <source>
        <strain evidence="15 16">DSM 29526</strain>
    </source>
</reference>
<comment type="catalytic activity">
    <reaction evidence="11 12">
        <text>(S)-2,3,4,5-tetrahydrodipicolinate + NAD(+) + H2O = (2S,4S)-4-hydroxy-2,3,4,5-tetrahydrodipicolinate + NADH + H(+)</text>
        <dbReference type="Rhea" id="RHEA:35323"/>
        <dbReference type="ChEBI" id="CHEBI:15377"/>
        <dbReference type="ChEBI" id="CHEBI:15378"/>
        <dbReference type="ChEBI" id="CHEBI:16845"/>
        <dbReference type="ChEBI" id="CHEBI:57540"/>
        <dbReference type="ChEBI" id="CHEBI:57945"/>
        <dbReference type="ChEBI" id="CHEBI:67139"/>
        <dbReference type="EC" id="1.17.1.8"/>
    </reaction>
</comment>
<keyword evidence="6 12" id="KW-0520">NAD</keyword>
<feature type="domain" description="Dihydrodipicolinate reductase C-terminal" evidence="14">
    <location>
        <begin position="106"/>
        <end position="223"/>
    </location>
</feature>
<dbReference type="InterPro" id="IPR022663">
    <property type="entry name" value="DapB_C"/>
</dbReference>
<name>A0A2S6I0J9_9BACT</name>
<evidence type="ECO:0000256" key="7">
    <source>
        <dbReference type="ARBA" id="ARBA00023154"/>
    </source>
</evidence>
<accession>A0A2S6I0J9</accession>
<feature type="active site" description="Proton donor" evidence="12">
    <location>
        <position position="138"/>
    </location>
</feature>
<dbReference type="NCBIfam" id="TIGR00036">
    <property type="entry name" value="dapB"/>
    <property type="match status" value="1"/>
</dbReference>
<dbReference type="GO" id="GO:0050661">
    <property type="term" value="F:NADP binding"/>
    <property type="evidence" value="ECO:0007669"/>
    <property type="project" value="UniProtKB-UniRule"/>
</dbReference>
<gene>
    <name evidence="12" type="primary">dapB</name>
    <name evidence="15" type="ORF">CLV84_4162</name>
</gene>
<dbReference type="SUPFAM" id="SSF51735">
    <property type="entry name" value="NAD(P)-binding Rossmann-fold domains"/>
    <property type="match status" value="1"/>
</dbReference>
<dbReference type="Pfam" id="PF05173">
    <property type="entry name" value="DapB_C"/>
    <property type="match status" value="1"/>
</dbReference>
<evidence type="ECO:0000256" key="9">
    <source>
        <dbReference type="ARBA" id="ARBA00038983"/>
    </source>
</evidence>
<dbReference type="UniPathway" id="UPA00034">
    <property type="reaction ID" value="UER00018"/>
</dbReference>
<keyword evidence="3 12" id="KW-0521">NADP</keyword>
<dbReference type="Proteomes" id="UP000237662">
    <property type="component" value="Unassembled WGS sequence"/>
</dbReference>
<dbReference type="PANTHER" id="PTHR20836:SF0">
    <property type="entry name" value="4-HYDROXY-TETRAHYDRODIPICOLINATE REDUCTASE 1, CHLOROPLASTIC-RELATED"/>
    <property type="match status" value="1"/>
</dbReference>
<comment type="pathway">
    <text evidence="8 12">Amino-acid biosynthesis; L-lysine biosynthesis via DAP pathway; (S)-tetrahydrodipicolinate from L-aspartate: step 4/4.</text>
</comment>
<evidence type="ECO:0000313" key="16">
    <source>
        <dbReference type="Proteomes" id="UP000237662"/>
    </source>
</evidence>
<feature type="binding site" evidence="12">
    <location>
        <position position="32"/>
    </location>
    <ligand>
        <name>NAD(+)</name>
        <dbReference type="ChEBI" id="CHEBI:57540"/>
    </ligand>
</feature>
<dbReference type="OrthoDB" id="9790352at2"/>
<comment type="caution">
    <text evidence="12">Was originally thought to be a dihydrodipicolinate reductase (DHDPR), catalyzing the conversion of dihydrodipicolinate to tetrahydrodipicolinate. However, it was shown in E.coli that the substrate of the enzymatic reaction is not dihydrodipicolinate (DHDP) but in fact (2S,4S)-4-hydroxy-2,3,4,5-tetrahydrodipicolinic acid (HTPA), the product released by the DapA-catalyzed reaction.</text>
</comment>